<dbReference type="SMART" id="SM00355">
    <property type="entry name" value="ZnF_C2H2"/>
    <property type="match status" value="6"/>
</dbReference>
<dbReference type="SMART" id="SM00225">
    <property type="entry name" value="BTB"/>
    <property type="match status" value="1"/>
</dbReference>
<evidence type="ECO:0000259" key="17">
    <source>
        <dbReference type="PROSITE" id="PS50157"/>
    </source>
</evidence>
<dbReference type="Proteomes" id="UP001174136">
    <property type="component" value="Unassembled WGS sequence"/>
</dbReference>
<evidence type="ECO:0000256" key="6">
    <source>
        <dbReference type="ARBA" id="ARBA00022737"/>
    </source>
</evidence>
<dbReference type="SUPFAM" id="SSF54695">
    <property type="entry name" value="POZ domain"/>
    <property type="match status" value="1"/>
</dbReference>
<keyword evidence="7 14" id="KW-0863">Zinc-finger</keyword>
<comment type="function">
    <text evidence="1">May be involved in transcriptional regulation.</text>
</comment>
<evidence type="ECO:0000256" key="11">
    <source>
        <dbReference type="ARBA" id="ARBA00023125"/>
    </source>
</evidence>
<protein>
    <submittedName>
        <fullName evidence="18">Zinc finger and BTB domain-containing protein 24</fullName>
    </submittedName>
</protein>
<keyword evidence="13" id="KW-0539">Nucleus</keyword>
<dbReference type="PROSITE" id="PS50097">
    <property type="entry name" value="BTB"/>
    <property type="match status" value="1"/>
</dbReference>
<keyword evidence="9" id="KW-0832">Ubl conjugation</keyword>
<dbReference type="InterPro" id="IPR000210">
    <property type="entry name" value="BTB/POZ_dom"/>
</dbReference>
<evidence type="ECO:0000256" key="3">
    <source>
        <dbReference type="ARBA" id="ARBA00006991"/>
    </source>
</evidence>
<evidence type="ECO:0000256" key="10">
    <source>
        <dbReference type="ARBA" id="ARBA00023015"/>
    </source>
</evidence>
<feature type="domain" description="BTB" evidence="16">
    <location>
        <begin position="37"/>
        <end position="103"/>
    </location>
</feature>
<evidence type="ECO:0000256" key="4">
    <source>
        <dbReference type="ARBA" id="ARBA00022499"/>
    </source>
</evidence>
<evidence type="ECO:0000256" key="14">
    <source>
        <dbReference type="PROSITE-ProRule" id="PRU00042"/>
    </source>
</evidence>
<dbReference type="InterPro" id="IPR011333">
    <property type="entry name" value="SKP1/BTB/POZ_sf"/>
</dbReference>
<evidence type="ECO:0000256" key="15">
    <source>
        <dbReference type="SAM" id="MobiDB-lite"/>
    </source>
</evidence>
<evidence type="ECO:0000256" key="5">
    <source>
        <dbReference type="ARBA" id="ARBA00022723"/>
    </source>
</evidence>
<dbReference type="GO" id="GO:0008270">
    <property type="term" value="F:zinc ion binding"/>
    <property type="evidence" value="ECO:0007669"/>
    <property type="project" value="UniProtKB-KW"/>
</dbReference>
<dbReference type="InterPro" id="IPR050457">
    <property type="entry name" value="ZnFinger_BTB_dom_contain"/>
</dbReference>
<keyword evidence="6" id="KW-0677">Repeat</keyword>
<feature type="compositionally biased region" description="Basic residues" evidence="15">
    <location>
        <begin position="143"/>
        <end position="152"/>
    </location>
</feature>
<evidence type="ECO:0000256" key="13">
    <source>
        <dbReference type="ARBA" id="ARBA00023242"/>
    </source>
</evidence>
<evidence type="ECO:0000256" key="9">
    <source>
        <dbReference type="ARBA" id="ARBA00022843"/>
    </source>
</evidence>
<evidence type="ECO:0000313" key="18">
    <source>
        <dbReference type="EMBL" id="KAK0153083.1"/>
    </source>
</evidence>
<comment type="subcellular location">
    <subcellularLocation>
        <location evidence="2">Nucleus</location>
    </subcellularLocation>
</comment>
<feature type="domain" description="C2H2-type" evidence="17">
    <location>
        <begin position="412"/>
        <end position="439"/>
    </location>
</feature>
<dbReference type="InterPro" id="IPR036236">
    <property type="entry name" value="Znf_C2H2_sf"/>
</dbReference>
<dbReference type="PANTHER" id="PTHR46105:SF25">
    <property type="entry name" value="ZGC:110075 PROTEIN"/>
    <property type="match status" value="1"/>
</dbReference>
<feature type="domain" description="C2H2-type" evidence="17">
    <location>
        <begin position="311"/>
        <end position="338"/>
    </location>
</feature>
<keyword evidence="12" id="KW-0804">Transcription</keyword>
<comment type="caution">
    <text evidence="18">The sequence shown here is derived from an EMBL/GenBank/DDBJ whole genome shotgun (WGS) entry which is preliminary data.</text>
</comment>
<dbReference type="Gene3D" id="3.30.710.10">
    <property type="entry name" value="Potassium Channel Kv1.1, Chain A"/>
    <property type="match status" value="1"/>
</dbReference>
<name>A0AA47N627_MERPO</name>
<dbReference type="Pfam" id="PF00651">
    <property type="entry name" value="BTB"/>
    <property type="match status" value="1"/>
</dbReference>
<evidence type="ECO:0000256" key="8">
    <source>
        <dbReference type="ARBA" id="ARBA00022833"/>
    </source>
</evidence>
<feature type="domain" description="C2H2-type" evidence="17">
    <location>
        <begin position="283"/>
        <end position="310"/>
    </location>
</feature>
<evidence type="ECO:0000256" key="1">
    <source>
        <dbReference type="ARBA" id="ARBA00003767"/>
    </source>
</evidence>
<dbReference type="FunFam" id="3.30.160.60:FF:001530">
    <property type="entry name" value="Zinc finger protein 268"/>
    <property type="match status" value="1"/>
</dbReference>
<dbReference type="FunFam" id="3.30.160.60:FF:000264">
    <property type="entry name" value="Zinc finger protein 236"/>
    <property type="match status" value="1"/>
</dbReference>
<reference evidence="18" key="1">
    <citation type="journal article" date="2023" name="Front. Mar. Sci.">
        <title>A new Merluccius polli reference genome to investigate the effects of global change in West African waters.</title>
        <authorList>
            <person name="Mateo J.L."/>
            <person name="Blanco-Fernandez C."/>
            <person name="Garcia-Vazquez E."/>
            <person name="Machado-Schiaffino G."/>
        </authorList>
    </citation>
    <scope>NUCLEOTIDE SEQUENCE</scope>
    <source>
        <strain evidence="18">C29</strain>
        <tissue evidence="18">Fin</tissue>
    </source>
</reference>
<keyword evidence="5" id="KW-0479">Metal-binding</keyword>
<dbReference type="SUPFAM" id="SSF57667">
    <property type="entry name" value="beta-beta-alpha zinc fingers"/>
    <property type="match status" value="4"/>
</dbReference>
<dbReference type="GO" id="GO:0005634">
    <property type="term" value="C:nucleus"/>
    <property type="evidence" value="ECO:0007669"/>
    <property type="project" value="UniProtKB-SubCell"/>
</dbReference>
<dbReference type="FunFam" id="3.30.160.60:FF:001506">
    <property type="entry name" value="Zinc finger protein"/>
    <property type="match status" value="1"/>
</dbReference>
<dbReference type="PROSITE" id="PS50157">
    <property type="entry name" value="ZINC_FINGER_C2H2_2"/>
    <property type="match status" value="6"/>
</dbReference>
<feature type="domain" description="C2H2-type" evidence="17">
    <location>
        <begin position="255"/>
        <end position="282"/>
    </location>
</feature>
<keyword evidence="10" id="KW-0805">Transcription regulation</keyword>
<dbReference type="EMBL" id="JAOPHQ010000868">
    <property type="protein sequence ID" value="KAK0153083.1"/>
    <property type="molecule type" value="Genomic_DNA"/>
</dbReference>
<accession>A0AA47N627</accession>
<keyword evidence="11" id="KW-0238">DNA-binding</keyword>
<feature type="region of interest" description="Disordered" evidence="15">
    <location>
        <begin position="133"/>
        <end position="212"/>
    </location>
</feature>
<feature type="domain" description="C2H2-type" evidence="17">
    <location>
        <begin position="367"/>
        <end position="394"/>
    </location>
</feature>
<evidence type="ECO:0000259" key="16">
    <source>
        <dbReference type="PROSITE" id="PS50097"/>
    </source>
</evidence>
<evidence type="ECO:0000256" key="7">
    <source>
        <dbReference type="ARBA" id="ARBA00022771"/>
    </source>
</evidence>
<feature type="region of interest" description="Disordered" evidence="15">
    <location>
        <begin position="581"/>
        <end position="619"/>
    </location>
</feature>
<keyword evidence="4" id="KW-1017">Isopeptide bond</keyword>
<dbReference type="Pfam" id="PF00096">
    <property type="entry name" value="zf-C2H2"/>
    <property type="match status" value="4"/>
</dbReference>
<feature type="compositionally biased region" description="Pro residues" evidence="15">
    <location>
        <begin position="590"/>
        <end position="605"/>
    </location>
</feature>
<dbReference type="Gene3D" id="3.30.160.60">
    <property type="entry name" value="Classic Zinc Finger"/>
    <property type="match status" value="6"/>
</dbReference>
<comment type="similarity">
    <text evidence="3">Belongs to the krueppel C2H2-type zinc-finger protein family.</text>
</comment>
<feature type="domain" description="C2H2-type" evidence="17">
    <location>
        <begin position="339"/>
        <end position="366"/>
    </location>
</feature>
<dbReference type="FunFam" id="3.30.160.60:FF:000110">
    <property type="entry name" value="Zinc finger protein-like"/>
    <property type="match status" value="1"/>
</dbReference>
<dbReference type="GO" id="GO:0000978">
    <property type="term" value="F:RNA polymerase II cis-regulatory region sequence-specific DNA binding"/>
    <property type="evidence" value="ECO:0007669"/>
    <property type="project" value="TreeGrafter"/>
</dbReference>
<dbReference type="FunFam" id="3.30.160.60:FF:000247">
    <property type="entry name" value="Zinc finger protein 236"/>
    <property type="match status" value="1"/>
</dbReference>
<evidence type="ECO:0000256" key="12">
    <source>
        <dbReference type="ARBA" id="ARBA00023163"/>
    </source>
</evidence>
<organism evidence="18 19">
    <name type="scientific">Merluccius polli</name>
    <name type="common">Benguela hake</name>
    <name type="synonym">Merluccius cadenati</name>
    <dbReference type="NCBI Taxonomy" id="89951"/>
    <lineage>
        <taxon>Eukaryota</taxon>
        <taxon>Metazoa</taxon>
        <taxon>Chordata</taxon>
        <taxon>Craniata</taxon>
        <taxon>Vertebrata</taxon>
        <taxon>Euteleostomi</taxon>
        <taxon>Actinopterygii</taxon>
        <taxon>Neopterygii</taxon>
        <taxon>Teleostei</taxon>
        <taxon>Neoteleostei</taxon>
        <taxon>Acanthomorphata</taxon>
        <taxon>Zeiogadaria</taxon>
        <taxon>Gadariae</taxon>
        <taxon>Gadiformes</taxon>
        <taxon>Gadoidei</taxon>
        <taxon>Merlucciidae</taxon>
        <taxon>Merluccius</taxon>
    </lineage>
</organism>
<evidence type="ECO:0000256" key="2">
    <source>
        <dbReference type="ARBA" id="ARBA00004123"/>
    </source>
</evidence>
<feature type="compositionally biased region" description="Low complexity" evidence="15">
    <location>
        <begin position="156"/>
        <end position="168"/>
    </location>
</feature>
<gene>
    <name evidence="18" type="primary">zbtb24_1</name>
    <name evidence="18" type="ORF">N1851_005252</name>
</gene>
<dbReference type="PROSITE" id="PS00028">
    <property type="entry name" value="ZINC_FINGER_C2H2_1"/>
    <property type="match status" value="6"/>
</dbReference>
<dbReference type="GO" id="GO:0000981">
    <property type="term" value="F:DNA-binding transcription factor activity, RNA polymerase II-specific"/>
    <property type="evidence" value="ECO:0007669"/>
    <property type="project" value="TreeGrafter"/>
</dbReference>
<dbReference type="InterPro" id="IPR013087">
    <property type="entry name" value="Znf_C2H2_type"/>
</dbReference>
<dbReference type="PANTHER" id="PTHR46105">
    <property type="entry name" value="AGAP004733-PA"/>
    <property type="match status" value="1"/>
</dbReference>
<proteinExistence type="inferred from homology"/>
<sequence>MTGATDTTPPPVALCSESHKVSVLSKCDALRKRGVLCDVTLIVEDVRFEAHKVLLAASSAYFSSVFTLQEPTGRSTHTLAGAAAETFASALDFIYGARVSVEQSSAQQLLELARLLGIADLVHALSGTDAGEVDVADAGAPNRPKRKRGRPRRVVDVLPAAAAAAPDASQPGEADEERRGPQGVVHNPAESDDADYEPQAERSRHSKRKVRPPIKYVGYRVGSAATREPGRPGRKRKYPETEPRCEGLWEGEKPFGCSVCGKAFSQKHSLLVHQRMHTGQKPFVCSVCCKALSTKHSLQEHMNLHEEQKSFSCDKCKKNFTQRRQLKSHYRVHTGKSLPECDLCHHRFMDTAQLKKHLRTHTGEKPFTCEICGKCFTAKSTLQTHIRIHRRHSQDSSARRRHVASHSGKQPFTCSFCSASFSRPDNLKTHVKTHTKERVAATGTTTTAGDLSSSSEPPVAEELVTAAVAAAPEEVRNLLQLQQYQLPASGGLEQEIRLVVAAEVDDLNFVGGQAQEISIIASSAGTSRDGEQQLSSGHIQNLTLVDQSQHIQTIGVLEGQIQASPSGPEQMHVITLSKEAMDHLQSHHGPPQPLHIPPPPPPHRPLPQLQVLQPPPRQQHAQAIHVNSQSNQPISISQTNQQLSSHHIQGQTFQIQAGTVSYLYTTSLPQS</sequence>
<keyword evidence="8" id="KW-0862">Zinc</keyword>
<dbReference type="AlphaFoldDB" id="A0AA47N627"/>
<evidence type="ECO:0000313" key="19">
    <source>
        <dbReference type="Proteomes" id="UP001174136"/>
    </source>
</evidence>
<keyword evidence="19" id="KW-1185">Reference proteome</keyword>